<gene>
    <name evidence="3" type="ORF">LKMONMHP_0869</name>
</gene>
<dbReference type="RefSeq" id="WP_238309973.1">
    <property type="nucleotide sequence ID" value="NZ_BPQV01000002.1"/>
</dbReference>
<comment type="caution">
    <text evidence="3">The sequence shown here is derived from an EMBL/GenBank/DDBJ whole genome shotgun (WGS) entry which is preliminary data.</text>
</comment>
<evidence type="ECO:0000256" key="2">
    <source>
        <dbReference type="SAM" id="SignalP"/>
    </source>
</evidence>
<sequence length="88" mass="8778">MPIRATIAALAFAALLTTPAGAQTPSETGTGGGPSSTFYAPNTSAVGRVMPPSRGSAPDADVSSTARTPREKQADNIMRGICIGCGAQ</sequence>
<evidence type="ECO:0000313" key="4">
    <source>
        <dbReference type="Proteomes" id="UP001055156"/>
    </source>
</evidence>
<feature type="chain" id="PRO_5046537168" evidence="2">
    <location>
        <begin position="23"/>
        <end position="88"/>
    </location>
</feature>
<keyword evidence="2" id="KW-0732">Signal</keyword>
<dbReference type="EMBL" id="BPQV01000002">
    <property type="protein sequence ID" value="GJE26025.1"/>
    <property type="molecule type" value="Genomic_DNA"/>
</dbReference>
<evidence type="ECO:0000256" key="1">
    <source>
        <dbReference type="SAM" id="MobiDB-lite"/>
    </source>
</evidence>
<organism evidence="3 4">
    <name type="scientific">Methylobacterium organophilum</name>
    <dbReference type="NCBI Taxonomy" id="410"/>
    <lineage>
        <taxon>Bacteria</taxon>
        <taxon>Pseudomonadati</taxon>
        <taxon>Pseudomonadota</taxon>
        <taxon>Alphaproteobacteria</taxon>
        <taxon>Hyphomicrobiales</taxon>
        <taxon>Methylobacteriaceae</taxon>
        <taxon>Methylobacterium</taxon>
    </lineage>
</organism>
<reference evidence="3" key="1">
    <citation type="journal article" date="2021" name="Front. Microbiol.">
        <title>Comprehensive Comparative Genomics and Phenotyping of Methylobacterium Species.</title>
        <authorList>
            <person name="Alessa O."/>
            <person name="Ogura Y."/>
            <person name="Fujitani Y."/>
            <person name="Takami H."/>
            <person name="Hayashi T."/>
            <person name="Sahin N."/>
            <person name="Tani A."/>
        </authorList>
    </citation>
    <scope>NUCLEOTIDE SEQUENCE</scope>
    <source>
        <strain evidence="3">NBRC 15689</strain>
    </source>
</reference>
<keyword evidence="4" id="KW-1185">Reference proteome</keyword>
<dbReference type="Proteomes" id="UP001055156">
    <property type="component" value="Unassembled WGS sequence"/>
</dbReference>
<feature type="compositionally biased region" description="Low complexity" evidence="1">
    <location>
        <begin position="19"/>
        <end position="28"/>
    </location>
</feature>
<feature type="signal peptide" evidence="2">
    <location>
        <begin position="1"/>
        <end position="22"/>
    </location>
</feature>
<reference evidence="3" key="2">
    <citation type="submission" date="2021-08" db="EMBL/GenBank/DDBJ databases">
        <authorList>
            <person name="Tani A."/>
            <person name="Ola A."/>
            <person name="Ogura Y."/>
            <person name="Katsura K."/>
            <person name="Hayashi T."/>
        </authorList>
    </citation>
    <scope>NUCLEOTIDE SEQUENCE</scope>
    <source>
        <strain evidence="3">NBRC 15689</strain>
    </source>
</reference>
<name>A0ABQ4T314_METOR</name>
<proteinExistence type="predicted"/>
<evidence type="ECO:0000313" key="3">
    <source>
        <dbReference type="EMBL" id="GJE26025.1"/>
    </source>
</evidence>
<protein>
    <submittedName>
        <fullName evidence="3">Uncharacterized protein</fullName>
    </submittedName>
</protein>
<accession>A0ABQ4T314</accession>
<feature type="region of interest" description="Disordered" evidence="1">
    <location>
        <begin position="19"/>
        <end position="75"/>
    </location>
</feature>